<dbReference type="GO" id="GO:0031956">
    <property type="term" value="F:medium-chain fatty acid-CoA ligase activity"/>
    <property type="evidence" value="ECO:0007669"/>
    <property type="project" value="TreeGrafter"/>
</dbReference>
<proteinExistence type="inferred from homology"/>
<dbReference type="Gene3D" id="3.40.50.12780">
    <property type="entry name" value="N-terminal domain of ligase-like"/>
    <property type="match status" value="1"/>
</dbReference>
<evidence type="ECO:0000259" key="3">
    <source>
        <dbReference type="Pfam" id="PF00501"/>
    </source>
</evidence>
<evidence type="ECO:0000256" key="2">
    <source>
        <dbReference type="ARBA" id="ARBA00022598"/>
    </source>
</evidence>
<dbReference type="PANTHER" id="PTHR43201">
    <property type="entry name" value="ACYL-COA SYNTHETASE"/>
    <property type="match status" value="1"/>
</dbReference>
<feature type="domain" description="AMP-dependent synthetase/ligase" evidence="3">
    <location>
        <begin position="29"/>
        <end position="216"/>
    </location>
</feature>
<dbReference type="Pfam" id="PF00501">
    <property type="entry name" value="AMP-binding"/>
    <property type="match status" value="1"/>
</dbReference>
<dbReference type="GO" id="GO:0006631">
    <property type="term" value="P:fatty acid metabolic process"/>
    <property type="evidence" value="ECO:0007669"/>
    <property type="project" value="TreeGrafter"/>
</dbReference>
<evidence type="ECO:0000313" key="4">
    <source>
        <dbReference type="EMBL" id="GGA13140.1"/>
    </source>
</evidence>
<evidence type="ECO:0000256" key="1">
    <source>
        <dbReference type="ARBA" id="ARBA00006432"/>
    </source>
</evidence>
<comment type="caution">
    <text evidence="4">The sequence shown here is derived from an EMBL/GenBank/DDBJ whole genome shotgun (WGS) entry which is preliminary data.</text>
</comment>
<organism evidence="4 5">
    <name type="scientific">Neptunicoccus cionae</name>
    <dbReference type="NCBI Taxonomy" id="2035344"/>
    <lineage>
        <taxon>Bacteria</taxon>
        <taxon>Pseudomonadati</taxon>
        <taxon>Pseudomonadota</taxon>
        <taxon>Alphaproteobacteria</taxon>
        <taxon>Rhodobacterales</taxon>
        <taxon>Paracoccaceae</taxon>
        <taxon>Neptunicoccus</taxon>
    </lineage>
</organism>
<sequence>MAAFFNALDAGLSPVVGPQVDAPDLAGHFFTLTGGSSGPPKVIRRSAASWGHSIKVLGERLGLGPDARVGVLGDLTYSLSLYAAVEALCCGAHLHFLPRAGLNARGITHLYATPTQLRLIRQTAPDVTHVISGGGPFDPATAAHVATVLPNARVWRFYGAAETSFVTLADSYTPANAVGAPFPGVEIEIRDPQGQPCQTGAEGLVWLRSPMVFTEYASGQSDSTRVENGWITVGEIGRLGRNGFLFLTGRQDRILTIADTSVSLDQLETGLITAGATAAAVLPVPDPLRGYILHGFVEGSVPCPPALKTLTSLPELPRLASGKPDYRALERLLP</sequence>
<dbReference type="InterPro" id="IPR000873">
    <property type="entry name" value="AMP-dep_synth/lig_dom"/>
</dbReference>
<reference evidence="4" key="2">
    <citation type="submission" date="2020-09" db="EMBL/GenBank/DDBJ databases">
        <authorList>
            <person name="Sun Q."/>
            <person name="Zhou Y."/>
        </authorList>
    </citation>
    <scope>NUCLEOTIDE SEQUENCE</scope>
    <source>
        <strain evidence="4">CGMCC 1.15880</strain>
    </source>
</reference>
<keyword evidence="2" id="KW-0436">Ligase</keyword>
<gene>
    <name evidence="4" type="ORF">GCM10011498_11330</name>
</gene>
<dbReference type="EMBL" id="BMKA01000002">
    <property type="protein sequence ID" value="GGA13140.1"/>
    <property type="molecule type" value="Genomic_DNA"/>
</dbReference>
<dbReference type="SUPFAM" id="SSF56801">
    <property type="entry name" value="Acetyl-CoA synthetase-like"/>
    <property type="match status" value="1"/>
</dbReference>
<name>A0A916QUT9_9RHOB</name>
<dbReference type="PANTHER" id="PTHR43201:SF5">
    <property type="entry name" value="MEDIUM-CHAIN ACYL-COA LIGASE ACSF2, MITOCHONDRIAL"/>
    <property type="match status" value="1"/>
</dbReference>
<dbReference type="AlphaFoldDB" id="A0A916QUT9"/>
<dbReference type="Proteomes" id="UP000628017">
    <property type="component" value="Unassembled WGS sequence"/>
</dbReference>
<accession>A0A916QUT9</accession>
<evidence type="ECO:0000313" key="5">
    <source>
        <dbReference type="Proteomes" id="UP000628017"/>
    </source>
</evidence>
<comment type="similarity">
    <text evidence="1">Belongs to the ATP-dependent AMP-binding enzyme family.</text>
</comment>
<protein>
    <recommendedName>
        <fullName evidence="3">AMP-dependent synthetase/ligase domain-containing protein</fullName>
    </recommendedName>
</protein>
<reference evidence="4" key="1">
    <citation type="journal article" date="2014" name="Int. J. Syst. Evol. Microbiol.">
        <title>Complete genome sequence of Corynebacterium casei LMG S-19264T (=DSM 44701T), isolated from a smear-ripened cheese.</title>
        <authorList>
            <consortium name="US DOE Joint Genome Institute (JGI-PGF)"/>
            <person name="Walter F."/>
            <person name="Albersmeier A."/>
            <person name="Kalinowski J."/>
            <person name="Ruckert C."/>
        </authorList>
    </citation>
    <scope>NUCLEOTIDE SEQUENCE</scope>
    <source>
        <strain evidence="4">CGMCC 1.15880</strain>
    </source>
</reference>
<dbReference type="InterPro" id="IPR042099">
    <property type="entry name" value="ANL_N_sf"/>
</dbReference>
<keyword evidence="5" id="KW-1185">Reference proteome</keyword>